<reference evidence="2" key="1">
    <citation type="journal article" date="2022" name="Mol. Ecol. Resour.">
        <title>The genomes of chicory, endive, great burdock and yacon provide insights into Asteraceae palaeo-polyploidization history and plant inulin production.</title>
        <authorList>
            <person name="Fan W."/>
            <person name="Wang S."/>
            <person name="Wang H."/>
            <person name="Wang A."/>
            <person name="Jiang F."/>
            <person name="Liu H."/>
            <person name="Zhao H."/>
            <person name="Xu D."/>
            <person name="Zhang Y."/>
        </authorList>
    </citation>
    <scope>NUCLEOTIDE SEQUENCE [LARGE SCALE GENOMIC DNA]</scope>
    <source>
        <strain evidence="2">cv. Niubang</strain>
    </source>
</reference>
<name>A0ACB9FNI2_ARCLA</name>
<gene>
    <name evidence="1" type="ORF">L6452_03847</name>
</gene>
<protein>
    <submittedName>
        <fullName evidence="1">Uncharacterized protein</fullName>
    </submittedName>
</protein>
<sequence>MMVLLLVSSHTCPDNNMSPVEENGHSRSPSPVARDNGTPVEDEDVNNGSPEGSESDPAGSPGGASQLRFPAQVIKGIQSQSKRE</sequence>
<organism evidence="1 2">
    <name type="scientific">Arctium lappa</name>
    <name type="common">Greater burdock</name>
    <name type="synonym">Lappa major</name>
    <dbReference type="NCBI Taxonomy" id="4217"/>
    <lineage>
        <taxon>Eukaryota</taxon>
        <taxon>Viridiplantae</taxon>
        <taxon>Streptophyta</taxon>
        <taxon>Embryophyta</taxon>
        <taxon>Tracheophyta</taxon>
        <taxon>Spermatophyta</taxon>
        <taxon>Magnoliopsida</taxon>
        <taxon>eudicotyledons</taxon>
        <taxon>Gunneridae</taxon>
        <taxon>Pentapetalae</taxon>
        <taxon>asterids</taxon>
        <taxon>campanulids</taxon>
        <taxon>Asterales</taxon>
        <taxon>Asteraceae</taxon>
        <taxon>Carduoideae</taxon>
        <taxon>Cardueae</taxon>
        <taxon>Arctiinae</taxon>
        <taxon>Arctium</taxon>
    </lineage>
</organism>
<proteinExistence type="predicted"/>
<comment type="caution">
    <text evidence="1">The sequence shown here is derived from an EMBL/GenBank/DDBJ whole genome shotgun (WGS) entry which is preliminary data.</text>
</comment>
<keyword evidence="2" id="KW-1185">Reference proteome</keyword>
<accession>A0ACB9FNI2</accession>
<dbReference type="Proteomes" id="UP001055879">
    <property type="component" value="Linkage Group LG01"/>
</dbReference>
<evidence type="ECO:0000313" key="1">
    <source>
        <dbReference type="EMBL" id="KAI3772657.1"/>
    </source>
</evidence>
<reference evidence="1 2" key="2">
    <citation type="journal article" date="2022" name="Mol. Ecol. Resour.">
        <title>The genomes of chicory, endive, great burdock and yacon provide insights into Asteraceae paleo-polyploidization history and plant inulin production.</title>
        <authorList>
            <person name="Fan W."/>
            <person name="Wang S."/>
            <person name="Wang H."/>
            <person name="Wang A."/>
            <person name="Jiang F."/>
            <person name="Liu H."/>
            <person name="Zhao H."/>
            <person name="Xu D."/>
            <person name="Zhang Y."/>
        </authorList>
    </citation>
    <scope>NUCLEOTIDE SEQUENCE [LARGE SCALE GENOMIC DNA]</scope>
    <source>
        <strain evidence="2">cv. Niubang</strain>
    </source>
</reference>
<dbReference type="EMBL" id="CM042047">
    <property type="protein sequence ID" value="KAI3772657.1"/>
    <property type="molecule type" value="Genomic_DNA"/>
</dbReference>
<evidence type="ECO:0000313" key="2">
    <source>
        <dbReference type="Proteomes" id="UP001055879"/>
    </source>
</evidence>